<dbReference type="EMBL" id="CABIJS010000111">
    <property type="protein sequence ID" value="VUZ43756.1"/>
    <property type="molecule type" value="Genomic_DNA"/>
</dbReference>
<dbReference type="SMART" id="SM00248">
    <property type="entry name" value="ANK"/>
    <property type="match status" value="3"/>
</dbReference>
<dbReference type="PANTHER" id="PTHR24126:SF14">
    <property type="entry name" value="ANK_REP_REGION DOMAIN-CONTAINING PROTEIN"/>
    <property type="match status" value="1"/>
</dbReference>
<reference evidence="7 9" key="1">
    <citation type="submission" date="2019-07" db="EMBL/GenBank/DDBJ databases">
        <authorList>
            <person name="Jastrzebski P J."/>
            <person name="Paukszto L."/>
            <person name="Jastrzebski P J."/>
        </authorList>
    </citation>
    <scope>NUCLEOTIDE SEQUENCE [LARGE SCALE GENOMIC DNA]</scope>
    <source>
        <strain evidence="7 9">WMS-il1</strain>
    </source>
</reference>
<keyword evidence="4" id="KW-0479">Metal-binding</keyword>
<dbReference type="EMBL" id="CABIJS010000301">
    <property type="protein sequence ID" value="VUZ48664.1"/>
    <property type="molecule type" value="Genomic_DNA"/>
</dbReference>
<keyword evidence="4" id="KW-0862">Zinc</keyword>
<dbReference type="InterPro" id="IPR013087">
    <property type="entry name" value="Znf_C2H2_type"/>
</dbReference>
<keyword evidence="1" id="KW-0677">Repeat</keyword>
<feature type="repeat" description="ANK" evidence="3">
    <location>
        <begin position="103"/>
        <end position="129"/>
    </location>
</feature>
<feature type="repeat" description="ANK" evidence="3">
    <location>
        <begin position="37"/>
        <end position="69"/>
    </location>
</feature>
<dbReference type="PROSITE" id="PS50088">
    <property type="entry name" value="ANK_REPEAT"/>
    <property type="match status" value="3"/>
</dbReference>
<dbReference type="PROSITE" id="PS50157">
    <property type="entry name" value="ZINC_FINGER_C2H2_2"/>
    <property type="match status" value="1"/>
</dbReference>
<proteinExistence type="predicted"/>
<evidence type="ECO:0000256" key="4">
    <source>
        <dbReference type="PROSITE-ProRule" id="PRU00042"/>
    </source>
</evidence>
<protein>
    <recommendedName>
        <fullName evidence="6">C2H2-type domain-containing protein</fullName>
    </recommendedName>
</protein>
<dbReference type="Proteomes" id="UP000321570">
    <property type="component" value="Unassembled WGS sequence"/>
</dbReference>
<dbReference type="SUPFAM" id="SSF48403">
    <property type="entry name" value="Ankyrin repeat"/>
    <property type="match status" value="1"/>
</dbReference>
<dbReference type="Pfam" id="PF12796">
    <property type="entry name" value="Ank_2"/>
    <property type="match status" value="1"/>
</dbReference>
<feature type="repeat" description="ANK" evidence="3">
    <location>
        <begin position="70"/>
        <end position="92"/>
    </location>
</feature>
<dbReference type="Gene3D" id="1.25.40.20">
    <property type="entry name" value="Ankyrin repeat-containing domain"/>
    <property type="match status" value="1"/>
</dbReference>
<name>A0A564Y999_HYMDI</name>
<keyword evidence="2 3" id="KW-0040">ANK repeat</keyword>
<gene>
    <name evidence="7" type="ORF">WMSIL1_LOCUS3651</name>
    <name evidence="8" type="ORF">WMSIL1_LOCUS7945</name>
</gene>
<sequence length="310" mass="35151">MRTQEVDWRYLIVSNDLESVRVAIEHGASPNEPIGPLCRSPLMLAIGTGSMGMIHLLLTLGADRNFKDIQGNTTLHWAVSSNNLEVVKLFYDPNVAETCTNLDGRTPLITAVSYNYFEVVNFMVQNGIDAYHIVTNYFDALDNGNEKSVGRRPTSNCPPKLHTRMSALNLDTTRDSQIIRNFVQKSVFGVFGFDDYDGEGSLINDLIDIQRQRKELKTLGRFAPYNGDALNNYPGSQSWNDWKTSEEDHSNESLSDSSAEATQNDSSKQSQNTRQDSRQYKCFKCGKVFRNKKVKELHESLHSIDKMHWR</sequence>
<dbReference type="InterPro" id="IPR036770">
    <property type="entry name" value="Ankyrin_rpt-contain_sf"/>
</dbReference>
<evidence type="ECO:0000256" key="1">
    <source>
        <dbReference type="ARBA" id="ARBA00022737"/>
    </source>
</evidence>
<feature type="compositionally biased region" description="Polar residues" evidence="5">
    <location>
        <begin position="252"/>
        <end position="274"/>
    </location>
</feature>
<dbReference type="InterPro" id="IPR002110">
    <property type="entry name" value="Ankyrin_rpt"/>
</dbReference>
<evidence type="ECO:0000256" key="5">
    <source>
        <dbReference type="SAM" id="MobiDB-lite"/>
    </source>
</evidence>
<dbReference type="AlphaFoldDB" id="A0A564Y999"/>
<organism evidence="7 9">
    <name type="scientific">Hymenolepis diminuta</name>
    <name type="common">Rat tapeworm</name>
    <dbReference type="NCBI Taxonomy" id="6216"/>
    <lineage>
        <taxon>Eukaryota</taxon>
        <taxon>Metazoa</taxon>
        <taxon>Spiralia</taxon>
        <taxon>Lophotrochozoa</taxon>
        <taxon>Platyhelminthes</taxon>
        <taxon>Cestoda</taxon>
        <taxon>Eucestoda</taxon>
        <taxon>Cyclophyllidea</taxon>
        <taxon>Hymenolepididae</taxon>
        <taxon>Hymenolepis</taxon>
    </lineage>
</organism>
<dbReference type="GO" id="GO:0008270">
    <property type="term" value="F:zinc ion binding"/>
    <property type="evidence" value="ECO:0007669"/>
    <property type="project" value="UniProtKB-KW"/>
</dbReference>
<evidence type="ECO:0000256" key="3">
    <source>
        <dbReference type="PROSITE-ProRule" id="PRU00023"/>
    </source>
</evidence>
<feature type="region of interest" description="Disordered" evidence="5">
    <location>
        <begin position="237"/>
        <end position="276"/>
    </location>
</feature>
<evidence type="ECO:0000313" key="9">
    <source>
        <dbReference type="Proteomes" id="UP000321570"/>
    </source>
</evidence>
<dbReference type="PANTHER" id="PTHR24126">
    <property type="entry name" value="ANKYRIN REPEAT, PH AND SEC7 DOMAIN CONTAINING PROTEIN SECG-RELATED"/>
    <property type="match status" value="1"/>
</dbReference>
<feature type="domain" description="C2H2-type" evidence="6">
    <location>
        <begin position="280"/>
        <end position="307"/>
    </location>
</feature>
<dbReference type="PROSITE" id="PS00028">
    <property type="entry name" value="ZINC_FINGER_C2H2_1"/>
    <property type="match status" value="1"/>
</dbReference>
<dbReference type="PROSITE" id="PS50297">
    <property type="entry name" value="ANK_REP_REGION"/>
    <property type="match status" value="3"/>
</dbReference>
<evidence type="ECO:0000256" key="2">
    <source>
        <dbReference type="ARBA" id="ARBA00023043"/>
    </source>
</evidence>
<evidence type="ECO:0000259" key="6">
    <source>
        <dbReference type="PROSITE" id="PS50157"/>
    </source>
</evidence>
<evidence type="ECO:0000313" key="7">
    <source>
        <dbReference type="EMBL" id="VUZ43756.1"/>
    </source>
</evidence>
<keyword evidence="9" id="KW-1185">Reference proteome</keyword>
<accession>A0A564Y999</accession>
<keyword evidence="4" id="KW-0863">Zinc-finger</keyword>
<evidence type="ECO:0000313" key="8">
    <source>
        <dbReference type="EMBL" id="VUZ48664.1"/>
    </source>
</evidence>